<accession>A0AAW2L3H1</accession>
<name>A0AAW2L3H1_SESRA</name>
<dbReference type="EMBL" id="JACGWJ010000026">
    <property type="protein sequence ID" value="KAL0313134.1"/>
    <property type="molecule type" value="Genomic_DNA"/>
</dbReference>
<organism evidence="1">
    <name type="scientific">Sesamum radiatum</name>
    <name type="common">Black benniseed</name>
    <dbReference type="NCBI Taxonomy" id="300843"/>
    <lineage>
        <taxon>Eukaryota</taxon>
        <taxon>Viridiplantae</taxon>
        <taxon>Streptophyta</taxon>
        <taxon>Embryophyta</taxon>
        <taxon>Tracheophyta</taxon>
        <taxon>Spermatophyta</taxon>
        <taxon>Magnoliopsida</taxon>
        <taxon>eudicotyledons</taxon>
        <taxon>Gunneridae</taxon>
        <taxon>Pentapetalae</taxon>
        <taxon>asterids</taxon>
        <taxon>lamiids</taxon>
        <taxon>Lamiales</taxon>
        <taxon>Pedaliaceae</taxon>
        <taxon>Sesamum</taxon>
    </lineage>
</organism>
<dbReference type="AlphaFoldDB" id="A0AAW2L3H1"/>
<reference evidence="1" key="1">
    <citation type="submission" date="2020-06" db="EMBL/GenBank/DDBJ databases">
        <authorList>
            <person name="Li T."/>
            <person name="Hu X."/>
            <person name="Zhang T."/>
            <person name="Song X."/>
            <person name="Zhang H."/>
            <person name="Dai N."/>
            <person name="Sheng W."/>
            <person name="Hou X."/>
            <person name="Wei L."/>
        </authorList>
    </citation>
    <scope>NUCLEOTIDE SEQUENCE</scope>
    <source>
        <strain evidence="1">G02</strain>
        <tissue evidence="1">Leaf</tissue>
    </source>
</reference>
<gene>
    <name evidence="1" type="ORF">Sradi_5712700</name>
</gene>
<reference evidence="1" key="2">
    <citation type="journal article" date="2024" name="Plant">
        <title>Genomic evolution and insights into agronomic trait innovations of Sesamum species.</title>
        <authorList>
            <person name="Miao H."/>
            <person name="Wang L."/>
            <person name="Qu L."/>
            <person name="Liu H."/>
            <person name="Sun Y."/>
            <person name="Le M."/>
            <person name="Wang Q."/>
            <person name="Wei S."/>
            <person name="Zheng Y."/>
            <person name="Lin W."/>
            <person name="Duan Y."/>
            <person name="Cao H."/>
            <person name="Xiong S."/>
            <person name="Wang X."/>
            <person name="Wei L."/>
            <person name="Li C."/>
            <person name="Ma Q."/>
            <person name="Ju M."/>
            <person name="Zhao R."/>
            <person name="Li G."/>
            <person name="Mu C."/>
            <person name="Tian Q."/>
            <person name="Mei H."/>
            <person name="Zhang T."/>
            <person name="Gao T."/>
            <person name="Zhang H."/>
        </authorList>
    </citation>
    <scope>NUCLEOTIDE SEQUENCE</scope>
    <source>
        <strain evidence="1">G02</strain>
    </source>
</reference>
<comment type="caution">
    <text evidence="1">The sequence shown here is derived from an EMBL/GenBank/DDBJ whole genome shotgun (WGS) entry which is preliminary data.</text>
</comment>
<sequence length="86" mass="9982">MVELREQVTKETMPTERGIPFSEDIMVEELPAHFRALLHLLLAYDGTTDPVEDICKPENTTLLHKYTDGKRLSRPGNTYNLRKFYS</sequence>
<protein>
    <submittedName>
        <fullName evidence="1">Uncharacterized protein</fullName>
    </submittedName>
</protein>
<proteinExistence type="predicted"/>
<evidence type="ECO:0000313" key="1">
    <source>
        <dbReference type="EMBL" id="KAL0313134.1"/>
    </source>
</evidence>